<keyword evidence="4 7" id="KW-0540">Nuclease</keyword>
<dbReference type="NCBIfam" id="TIGR00619">
    <property type="entry name" value="sbcd"/>
    <property type="match status" value="1"/>
</dbReference>
<keyword evidence="7" id="KW-0255">Endonuclease</keyword>
<keyword evidence="7" id="KW-0233">DNA recombination</keyword>
<gene>
    <name evidence="7 10" type="primary">sbcD</name>
    <name evidence="10" type="ORF">NCTC12020_01869</name>
</gene>
<accession>A0A380NPG2</accession>
<dbReference type="PANTHER" id="PTHR30337">
    <property type="entry name" value="COMPONENT OF ATP-DEPENDENT DSDNA EXONUCLEASE"/>
    <property type="match status" value="1"/>
</dbReference>
<evidence type="ECO:0000256" key="4">
    <source>
        <dbReference type="ARBA" id="ARBA00022722"/>
    </source>
</evidence>
<evidence type="ECO:0000256" key="7">
    <source>
        <dbReference type="RuleBase" id="RU363069"/>
    </source>
</evidence>
<evidence type="ECO:0000256" key="3">
    <source>
        <dbReference type="ARBA" id="ARBA00013365"/>
    </source>
</evidence>
<evidence type="ECO:0000256" key="5">
    <source>
        <dbReference type="ARBA" id="ARBA00022801"/>
    </source>
</evidence>
<sequence length="395" mass="44656">MRILHMADWHLGRIFYARHLTEDQAYVIEQQLYALVKEAQIDVIVLAGDVFDRAVPPVEAVELWDAVITKLTLDYKIPVLVIGGNHDSAERLEVGRDLWSQSGLHVWGRLERSLRPIYIADRDGEVAFCPMPFAEPRTVLTQLLQTEPSEAQAEIWQSLPVAYGPIYEAWATYLRSLVKPNVRTVAIAHAMVAGSETSESERPLVIGGSASVGVDVFAPFNYAALGHIHRPQRMGADYIRYSGSLLKYSFDEANHMKSFTIIDMDAEGICTIEQVPIKALHDVVNIKGYFNDILQDDALHQKHKNDYVQVQLLDTAPVIDGMARLREVLPYAMSLELIGRMAVDVTSTATVAYKQLSERELFEQFAEAVRENPLSETEKTYMNRLWERLLKETDV</sequence>
<evidence type="ECO:0000313" key="11">
    <source>
        <dbReference type="Proteomes" id="UP000255367"/>
    </source>
</evidence>
<keyword evidence="11" id="KW-1185">Reference proteome</keyword>
<dbReference type="RefSeq" id="WP_115310946.1">
    <property type="nucleotide sequence ID" value="NZ_UHIO01000001.1"/>
</dbReference>
<feature type="domain" description="Nuclease SbcCD subunit D C-terminal" evidence="9">
    <location>
        <begin position="281"/>
        <end position="368"/>
    </location>
</feature>
<evidence type="ECO:0000256" key="1">
    <source>
        <dbReference type="ARBA" id="ARBA00010555"/>
    </source>
</evidence>
<dbReference type="InterPro" id="IPR004593">
    <property type="entry name" value="SbcD"/>
</dbReference>
<dbReference type="Pfam" id="PF12320">
    <property type="entry name" value="SbcD_C"/>
    <property type="match status" value="1"/>
</dbReference>
<dbReference type="CDD" id="cd00840">
    <property type="entry name" value="MPP_Mre11_N"/>
    <property type="match status" value="1"/>
</dbReference>
<evidence type="ECO:0000256" key="2">
    <source>
        <dbReference type="ARBA" id="ARBA00011322"/>
    </source>
</evidence>
<dbReference type="InterPro" id="IPR029052">
    <property type="entry name" value="Metallo-depent_PP-like"/>
</dbReference>
<evidence type="ECO:0000256" key="6">
    <source>
        <dbReference type="ARBA" id="ARBA00022839"/>
    </source>
</evidence>
<organism evidence="10 11">
    <name type="scientific">Veillonella criceti</name>
    <dbReference type="NCBI Taxonomy" id="103891"/>
    <lineage>
        <taxon>Bacteria</taxon>
        <taxon>Bacillati</taxon>
        <taxon>Bacillota</taxon>
        <taxon>Negativicutes</taxon>
        <taxon>Veillonellales</taxon>
        <taxon>Veillonellaceae</taxon>
        <taxon>Veillonella</taxon>
    </lineage>
</organism>
<dbReference type="OrthoDB" id="9773856at2"/>
<comment type="function">
    <text evidence="7">SbcCD cleaves DNA hairpin structures. These structures can inhibit DNA replication and are intermediates in certain DNA recombination reactions. The complex acts as a 3'-&gt;5' double strand exonuclease that can open hairpins. It also has a 5' single-strand endonuclease activity.</text>
</comment>
<comment type="similarity">
    <text evidence="1 7">Belongs to the SbcD family.</text>
</comment>
<dbReference type="InterPro" id="IPR026843">
    <property type="entry name" value="SbcD_C"/>
</dbReference>
<evidence type="ECO:0000259" key="8">
    <source>
        <dbReference type="Pfam" id="PF00149"/>
    </source>
</evidence>
<evidence type="ECO:0000259" key="9">
    <source>
        <dbReference type="Pfam" id="PF12320"/>
    </source>
</evidence>
<dbReference type="InterPro" id="IPR050535">
    <property type="entry name" value="DNA_Repair-Maintenance_Comp"/>
</dbReference>
<protein>
    <recommendedName>
        <fullName evidence="3 7">Nuclease SbcCD subunit D</fullName>
    </recommendedName>
</protein>
<dbReference type="EMBL" id="UHIO01000001">
    <property type="protein sequence ID" value="SUP44865.1"/>
    <property type="molecule type" value="Genomic_DNA"/>
</dbReference>
<dbReference type="AlphaFoldDB" id="A0A380NPG2"/>
<dbReference type="Proteomes" id="UP000255367">
    <property type="component" value="Unassembled WGS sequence"/>
</dbReference>
<keyword evidence="5 7" id="KW-0378">Hydrolase</keyword>
<keyword evidence="6 7" id="KW-0269">Exonuclease</keyword>
<reference evidence="10 11" key="1">
    <citation type="submission" date="2018-06" db="EMBL/GenBank/DDBJ databases">
        <authorList>
            <consortium name="Pathogen Informatics"/>
            <person name="Doyle S."/>
        </authorList>
    </citation>
    <scope>NUCLEOTIDE SEQUENCE [LARGE SCALE GENOMIC DNA]</scope>
    <source>
        <strain evidence="10 11">NCTC12020</strain>
    </source>
</reference>
<proteinExistence type="inferred from homology"/>
<dbReference type="SUPFAM" id="SSF56300">
    <property type="entry name" value="Metallo-dependent phosphatases"/>
    <property type="match status" value="1"/>
</dbReference>
<comment type="subunit">
    <text evidence="2 7">Heterodimer of SbcC and SbcD.</text>
</comment>
<keyword evidence="7" id="KW-0235">DNA replication</keyword>
<dbReference type="InterPro" id="IPR041796">
    <property type="entry name" value="Mre11_N"/>
</dbReference>
<dbReference type="GO" id="GO:0004519">
    <property type="term" value="F:endonuclease activity"/>
    <property type="evidence" value="ECO:0007669"/>
    <property type="project" value="UniProtKB-KW"/>
</dbReference>
<feature type="domain" description="Calcineurin-like phosphoesterase" evidence="8">
    <location>
        <begin position="1"/>
        <end position="167"/>
    </location>
</feature>
<name>A0A380NPG2_9FIRM</name>
<dbReference type="GO" id="GO:0006260">
    <property type="term" value="P:DNA replication"/>
    <property type="evidence" value="ECO:0007669"/>
    <property type="project" value="UniProtKB-KW"/>
</dbReference>
<dbReference type="Pfam" id="PF00149">
    <property type="entry name" value="Metallophos"/>
    <property type="match status" value="1"/>
</dbReference>
<dbReference type="GO" id="GO:0006310">
    <property type="term" value="P:DNA recombination"/>
    <property type="evidence" value="ECO:0007669"/>
    <property type="project" value="UniProtKB-KW"/>
</dbReference>
<dbReference type="InterPro" id="IPR004843">
    <property type="entry name" value="Calcineurin-like_PHP"/>
</dbReference>
<dbReference type="GO" id="GO:0008408">
    <property type="term" value="F:3'-5' exonuclease activity"/>
    <property type="evidence" value="ECO:0007669"/>
    <property type="project" value="InterPro"/>
</dbReference>
<dbReference type="PANTHER" id="PTHR30337:SF0">
    <property type="entry name" value="NUCLEASE SBCCD SUBUNIT D"/>
    <property type="match status" value="1"/>
</dbReference>
<dbReference type="Gene3D" id="3.60.21.10">
    <property type="match status" value="1"/>
</dbReference>
<evidence type="ECO:0000313" key="10">
    <source>
        <dbReference type="EMBL" id="SUP44865.1"/>
    </source>
</evidence>